<evidence type="ECO:0000256" key="2">
    <source>
        <dbReference type="ARBA" id="ARBA00022723"/>
    </source>
</evidence>
<dbReference type="Gene3D" id="3.30.2320.80">
    <property type="match status" value="1"/>
</dbReference>
<keyword evidence="7" id="KW-1185">Reference proteome</keyword>
<accession>A0A0T5YXP1</accession>
<dbReference type="Pfam" id="PF01155">
    <property type="entry name" value="HypA"/>
    <property type="match status" value="1"/>
</dbReference>
<dbReference type="EMBL" id="LMXI01000535">
    <property type="protein sequence ID" value="KRT57455.1"/>
    <property type="molecule type" value="Genomic_DNA"/>
</dbReference>
<dbReference type="AlphaFoldDB" id="A0A0T5YXP1"/>
<dbReference type="InterPro" id="IPR000688">
    <property type="entry name" value="HypA/HybF"/>
</dbReference>
<evidence type="ECO:0000256" key="3">
    <source>
        <dbReference type="ARBA" id="ARBA00022833"/>
    </source>
</evidence>
<dbReference type="PANTHER" id="PTHR34535:SF3">
    <property type="entry name" value="HYDROGENASE MATURATION FACTOR HYPA"/>
    <property type="match status" value="1"/>
</dbReference>
<comment type="caution">
    <text evidence="4">The sequence shown here is derived from an EMBL/GenBank/DDBJ whole genome shotgun (WGS) entry which is preliminary data.</text>
</comment>
<reference evidence="6 7" key="1">
    <citation type="submission" date="2015-11" db="EMBL/GenBank/DDBJ databases">
        <title>The genome of Candidatus Endoriftia persephone in Ridgeia piscesae and population structure of the North Eastern Pacific vestimentiferan symbionts.</title>
        <authorList>
            <person name="Perez M."/>
            <person name="Juniper K.S."/>
        </authorList>
    </citation>
    <scope>NUCLEOTIDE SEQUENCE [LARGE SCALE GENOMIC DNA]</scope>
    <source>
        <strain evidence="5">Ind10</strain>
        <strain evidence="4">Ind11</strain>
    </source>
</reference>
<dbReference type="PIRSF" id="PIRSF004761">
    <property type="entry name" value="Hydrgn_mat_HypA"/>
    <property type="match status" value="1"/>
</dbReference>
<evidence type="ECO:0000313" key="4">
    <source>
        <dbReference type="EMBL" id="KRT55417.1"/>
    </source>
</evidence>
<dbReference type="GO" id="GO:0016151">
    <property type="term" value="F:nickel cation binding"/>
    <property type="evidence" value="ECO:0007669"/>
    <property type="project" value="InterPro"/>
</dbReference>
<dbReference type="GO" id="GO:0008270">
    <property type="term" value="F:zinc ion binding"/>
    <property type="evidence" value="ECO:0007669"/>
    <property type="project" value="TreeGrafter"/>
</dbReference>
<dbReference type="PANTHER" id="PTHR34535">
    <property type="entry name" value="HYDROGENASE MATURATION FACTOR HYPA"/>
    <property type="match status" value="1"/>
</dbReference>
<keyword evidence="3" id="KW-0862">Zinc</keyword>
<keyword evidence="2" id="KW-0479">Metal-binding</keyword>
<organism evidence="4 7">
    <name type="scientific">endosymbiont of Ridgeia piscesae</name>
    <dbReference type="NCBI Taxonomy" id="54398"/>
    <lineage>
        <taxon>Bacteria</taxon>
        <taxon>Pseudomonadati</taxon>
        <taxon>Pseudomonadota</taxon>
        <taxon>Gammaproteobacteria</taxon>
        <taxon>sulfur-oxidizing symbionts</taxon>
    </lineage>
</organism>
<dbReference type="EMBL" id="LDXT01000079">
    <property type="protein sequence ID" value="KRT55417.1"/>
    <property type="molecule type" value="Genomic_DNA"/>
</dbReference>
<evidence type="ECO:0000313" key="5">
    <source>
        <dbReference type="EMBL" id="KRT57455.1"/>
    </source>
</evidence>
<proteinExistence type="predicted"/>
<evidence type="ECO:0000313" key="7">
    <source>
        <dbReference type="Proteomes" id="UP000051634"/>
    </source>
</evidence>
<sequence length="108" mass="11656">MRQVDEIATREAAERVTRIILQIGPLSGVVPELLQQAFTIARTGTVAETAELVTQTQPVRVRCTICGAESDATPNRLLCGVCGDYRTQLSGGDELLLASLELERADSK</sequence>
<dbReference type="Proteomes" id="UP000051276">
    <property type="component" value="Unassembled WGS sequence"/>
</dbReference>
<keyword evidence="1" id="KW-0533">Nickel</keyword>
<name>A0A0T5YXP1_9GAMM</name>
<evidence type="ECO:0000313" key="6">
    <source>
        <dbReference type="Proteomes" id="UP000051276"/>
    </source>
</evidence>
<evidence type="ECO:0000256" key="1">
    <source>
        <dbReference type="ARBA" id="ARBA00022596"/>
    </source>
</evidence>
<protein>
    <submittedName>
        <fullName evidence="5">Hydrogenase nickel incorporation protein HypA/HybF</fullName>
    </submittedName>
    <submittedName>
        <fullName evidence="4">Zn finger protein HypA/HybF</fullName>
    </submittedName>
</protein>
<dbReference type="Proteomes" id="UP000051634">
    <property type="component" value="Unassembled WGS sequence"/>
</dbReference>
<gene>
    <name evidence="4" type="ORF">Ga0074115_1189</name>
    <name evidence="5" type="ORF">Ga0076813_11594</name>
</gene>
<dbReference type="STRING" id="54398.Ga0074115_1189"/>
<dbReference type="GO" id="GO:0051604">
    <property type="term" value="P:protein maturation"/>
    <property type="evidence" value="ECO:0007669"/>
    <property type="project" value="InterPro"/>
</dbReference>